<gene>
    <name evidence="2" type="ORF">BZG36_02950</name>
</gene>
<keyword evidence="3" id="KW-1185">Reference proteome</keyword>
<dbReference type="Proteomes" id="UP000242875">
    <property type="component" value="Unassembled WGS sequence"/>
</dbReference>
<comment type="caution">
    <text evidence="2">The sequence shown here is derived from an EMBL/GenBank/DDBJ whole genome shotgun (WGS) entry which is preliminary data.</text>
</comment>
<feature type="compositionally biased region" description="Polar residues" evidence="1">
    <location>
        <begin position="351"/>
        <end position="361"/>
    </location>
</feature>
<organism evidence="2 3">
    <name type="scientific">Bifiguratus adelaidae</name>
    <dbReference type="NCBI Taxonomy" id="1938954"/>
    <lineage>
        <taxon>Eukaryota</taxon>
        <taxon>Fungi</taxon>
        <taxon>Fungi incertae sedis</taxon>
        <taxon>Mucoromycota</taxon>
        <taxon>Mucoromycotina</taxon>
        <taxon>Endogonomycetes</taxon>
        <taxon>Endogonales</taxon>
        <taxon>Endogonales incertae sedis</taxon>
        <taxon>Bifiguratus</taxon>
    </lineage>
</organism>
<accession>A0A261Y0V0</accession>
<protein>
    <submittedName>
        <fullName evidence="2">Uncharacterized protein</fullName>
    </submittedName>
</protein>
<feature type="region of interest" description="Disordered" evidence="1">
    <location>
        <begin position="334"/>
        <end position="361"/>
    </location>
</feature>
<feature type="compositionally biased region" description="Polar residues" evidence="1">
    <location>
        <begin position="209"/>
        <end position="218"/>
    </location>
</feature>
<feature type="compositionally biased region" description="Low complexity" evidence="1">
    <location>
        <begin position="231"/>
        <end position="244"/>
    </location>
</feature>
<dbReference type="EMBL" id="MVBO01000049">
    <property type="protein sequence ID" value="OZJ04216.1"/>
    <property type="molecule type" value="Genomic_DNA"/>
</dbReference>
<dbReference type="OrthoDB" id="2330750at2759"/>
<feature type="region of interest" description="Disordered" evidence="1">
    <location>
        <begin position="209"/>
        <end position="244"/>
    </location>
</feature>
<sequence length="361" mass="41487">MSSKLRSLQRVRTKRSSERAQAAPKALLIEMPDPPSLEPERLIQGRLFLLKLRRITFGLFEGWDDDMCCFSVLREDSGPLRWSAARYVPLTFNAYPSFDSFGNPLLDLWQHILKKPLPENWRRLVDESRRREAFWWEFQTLRGKDALQGSKDDYQQLMSHWTSVYTPPVESSNARLQYLAPRAIPGARASKEDLSEDPDGFIKEAATQTHISQEQGDTSDADPHTPPLTMSPYSPQSSPSPVYEQLPLSLASPSISLDKAPYFPYSYNSPIFFHEKELVEDEVDSHTPLNDHYDHNSPSWTDQQLHHRSPLMPNALSNPYKGLSRMRSLTRWLSTSSTRSRTKRTSFDMPTYSQQSPIVIN</sequence>
<evidence type="ECO:0000256" key="1">
    <source>
        <dbReference type="SAM" id="MobiDB-lite"/>
    </source>
</evidence>
<evidence type="ECO:0000313" key="2">
    <source>
        <dbReference type="EMBL" id="OZJ04216.1"/>
    </source>
</evidence>
<name>A0A261Y0V0_9FUNG</name>
<proteinExistence type="predicted"/>
<reference evidence="2 3" key="1">
    <citation type="journal article" date="2017" name="Mycologia">
        <title>Bifiguratus adelaidae, gen. et sp. nov., a new member of Mucoromycotina in endophytic and soil-dwelling habitats.</title>
        <authorList>
            <person name="Torres-Cruz T.J."/>
            <person name="Billingsley Tobias T.L."/>
            <person name="Almatruk M."/>
            <person name="Hesse C."/>
            <person name="Kuske C.R."/>
            <person name="Desiro A."/>
            <person name="Benucci G.M."/>
            <person name="Bonito G."/>
            <person name="Stajich J.E."/>
            <person name="Dunlap C."/>
            <person name="Arnold A.E."/>
            <person name="Porras-Alfaro A."/>
        </authorList>
    </citation>
    <scope>NUCLEOTIDE SEQUENCE [LARGE SCALE GENOMIC DNA]</scope>
    <source>
        <strain evidence="2 3">AZ0501</strain>
    </source>
</reference>
<evidence type="ECO:0000313" key="3">
    <source>
        <dbReference type="Proteomes" id="UP000242875"/>
    </source>
</evidence>
<dbReference type="AlphaFoldDB" id="A0A261Y0V0"/>